<evidence type="ECO:0000313" key="3">
    <source>
        <dbReference type="Proteomes" id="UP000003100"/>
    </source>
</evidence>
<evidence type="ECO:0000313" key="2">
    <source>
        <dbReference type="EMBL" id="EEG49600.1"/>
    </source>
</evidence>
<dbReference type="HOGENOM" id="CLU_039725_3_0_9"/>
<dbReference type="Proteomes" id="UP000003100">
    <property type="component" value="Unassembled WGS sequence"/>
</dbReference>
<dbReference type="PANTHER" id="PTHR22674">
    <property type="entry name" value="NTPASE, KAP FAMILY P-LOOP DOMAIN-CONTAINING 1"/>
    <property type="match status" value="1"/>
</dbReference>
<dbReference type="Gene3D" id="3.40.50.300">
    <property type="entry name" value="P-loop containing nucleotide triphosphate hydrolases"/>
    <property type="match status" value="1"/>
</dbReference>
<gene>
    <name evidence="2" type="ORF">RUMHYD_01413</name>
</gene>
<protein>
    <recommendedName>
        <fullName evidence="1">KAP NTPase domain-containing protein</fullName>
    </recommendedName>
</protein>
<evidence type="ECO:0000259" key="1">
    <source>
        <dbReference type="Pfam" id="PF07693"/>
    </source>
</evidence>
<comment type="caution">
    <text evidence="2">The sequence shown here is derived from an EMBL/GenBank/DDBJ whole genome shotgun (WGS) entry which is preliminary data.</text>
</comment>
<dbReference type="GeneID" id="86820636"/>
<dbReference type="PATRIC" id="fig|476272.21.peg.2763"/>
<sequence>MDKLDMLDRGSFVEQVINLIENISDNQVSTCFAINGTWGTGKSFVLDMIEEQLETIQSPETVREKYFIVRYNCWKYDYYEEPLIAIVSAIISEIEEKTKMFPDSQAKQEILGMFRAAGVSLLSIANTAFKAKTGLDIQSAYETVIKGEKEGAEKYEKDHEYDTYLGLNKVIGKLSNLIQEIANDYTVVIIVDELDRCIPEYAIKVLERLHHLTEEQRNIITIIAIDKSQLLASVKQLFGFDNPEKYLEKFISFEIKLDKGSVSEMITEKYADYIEMFDRNIFQFEDSVEECLQAIFKNIDVRTQEQIVNKVTVAHKLLYKEKKDYSFMCMELILAVMIFVYDDGAGFLKKSIDMHNLENVFSSSKRQSNPVFSTFFKEKFEQISFTTRRNFEDEPRSYLLPAKGNLYGAIIFTWYWMHEKNKNTIIQHVEGDSYDVISRNYEDLKKFVETLDMMR</sequence>
<dbReference type="SUPFAM" id="SSF52540">
    <property type="entry name" value="P-loop containing nucleoside triphosphate hydrolases"/>
    <property type="match status" value="1"/>
</dbReference>
<dbReference type="RefSeq" id="WP_005947509.1">
    <property type="nucleotide sequence ID" value="NZ_CP136423.1"/>
</dbReference>
<dbReference type="InterPro" id="IPR011646">
    <property type="entry name" value="KAP_P-loop"/>
</dbReference>
<dbReference type="InterPro" id="IPR027417">
    <property type="entry name" value="P-loop_NTPase"/>
</dbReference>
<proteinExistence type="predicted"/>
<dbReference type="PANTHER" id="PTHR22674:SF6">
    <property type="entry name" value="NTPASE KAP FAMILY P-LOOP DOMAIN-CONTAINING PROTEIN 1"/>
    <property type="match status" value="1"/>
</dbReference>
<reference evidence="2 3" key="2">
    <citation type="submission" date="2009-02" db="EMBL/GenBank/DDBJ databases">
        <title>Draft genome sequence of Blautia hydrogenotrophica DSM 10507 (Ruminococcus hydrogenotrophicus DSM 10507).</title>
        <authorList>
            <person name="Sudarsanam P."/>
            <person name="Ley R."/>
            <person name="Guruge J."/>
            <person name="Turnbaugh P.J."/>
            <person name="Mahowald M."/>
            <person name="Liep D."/>
            <person name="Gordon J."/>
        </authorList>
    </citation>
    <scope>NUCLEOTIDE SEQUENCE [LARGE SCALE GENOMIC DNA]</scope>
    <source>
        <strain evidence="3">DSM 10507 / JCM 14656 / S5a33</strain>
    </source>
</reference>
<feature type="domain" description="KAP NTPase" evidence="1">
    <location>
        <begin position="12"/>
        <end position="317"/>
    </location>
</feature>
<dbReference type="Pfam" id="PF07693">
    <property type="entry name" value="KAP_NTPase"/>
    <property type="match status" value="1"/>
</dbReference>
<keyword evidence="3" id="KW-1185">Reference proteome</keyword>
<accession>C0CKP3</accession>
<organism evidence="2 3">
    <name type="scientific">Blautia hydrogenotrophica (strain DSM 10507 / JCM 14656 / S5a33)</name>
    <name type="common">Ruminococcus hydrogenotrophicus</name>
    <dbReference type="NCBI Taxonomy" id="476272"/>
    <lineage>
        <taxon>Bacteria</taxon>
        <taxon>Bacillati</taxon>
        <taxon>Bacillota</taxon>
        <taxon>Clostridia</taxon>
        <taxon>Lachnospirales</taxon>
        <taxon>Lachnospiraceae</taxon>
        <taxon>Blautia</taxon>
    </lineage>
</organism>
<dbReference type="eggNOG" id="COG4928">
    <property type="taxonomic scope" value="Bacteria"/>
</dbReference>
<name>C0CKP3_BLAHS</name>
<dbReference type="AlphaFoldDB" id="C0CKP3"/>
<reference evidence="2 3" key="1">
    <citation type="submission" date="2009-01" db="EMBL/GenBank/DDBJ databases">
        <authorList>
            <person name="Fulton L."/>
            <person name="Clifton S."/>
            <person name="Fulton B."/>
            <person name="Xu J."/>
            <person name="Minx P."/>
            <person name="Pepin K.H."/>
            <person name="Johnson M."/>
            <person name="Bhonagiri V."/>
            <person name="Nash W.E."/>
            <person name="Mardis E.R."/>
            <person name="Wilson R.K."/>
        </authorList>
    </citation>
    <scope>NUCLEOTIDE SEQUENCE [LARGE SCALE GENOMIC DNA]</scope>
    <source>
        <strain evidence="3">DSM 10507 / JCM 14656 / S5a33</strain>
    </source>
</reference>
<dbReference type="InterPro" id="IPR052754">
    <property type="entry name" value="NTPase_KAP_P-loop"/>
</dbReference>
<dbReference type="EMBL" id="ACBZ01000071">
    <property type="protein sequence ID" value="EEG49600.1"/>
    <property type="molecule type" value="Genomic_DNA"/>
</dbReference>